<evidence type="ECO:0000256" key="2">
    <source>
        <dbReference type="HAMAP-Rule" id="MF_00048"/>
    </source>
</evidence>
<dbReference type="NCBIfam" id="NF009154">
    <property type="entry name" value="PRK12497.3-3"/>
    <property type="match status" value="1"/>
</dbReference>
<evidence type="ECO:0000256" key="1">
    <source>
        <dbReference type="ARBA" id="ARBA00006738"/>
    </source>
</evidence>
<comment type="similarity">
    <text evidence="1 2">Belongs to the UPF0102 family.</text>
</comment>
<dbReference type="Pfam" id="PF02021">
    <property type="entry name" value="UPF0102"/>
    <property type="match status" value="1"/>
</dbReference>
<dbReference type="EMBL" id="QPEX01000033">
    <property type="protein sequence ID" value="RCS46097.1"/>
    <property type="molecule type" value="Genomic_DNA"/>
</dbReference>
<dbReference type="HAMAP" id="MF_00048">
    <property type="entry name" value="UPF0102"/>
    <property type="match status" value="1"/>
</dbReference>
<dbReference type="NCBIfam" id="TIGR00252">
    <property type="entry name" value="YraN family protein"/>
    <property type="match status" value="1"/>
</dbReference>
<evidence type="ECO:0000313" key="3">
    <source>
        <dbReference type="EMBL" id="RCS46097.1"/>
    </source>
</evidence>
<reference evidence="3 4" key="1">
    <citation type="submission" date="2018-07" db="EMBL/GenBank/DDBJ databases">
        <title>Comparative genomes isolates from brazilian mangrove.</title>
        <authorList>
            <person name="De Araujo J.E."/>
            <person name="Taketani R.G."/>
            <person name="Silva M.C.P."/>
            <person name="Lourenco M.V."/>
            <person name="Oliveira V.M."/>
            <person name="Andreote F.D."/>
        </authorList>
    </citation>
    <scope>NUCLEOTIDE SEQUENCE [LARGE SCALE GENOMIC DNA]</scope>
    <source>
        <strain evidence="3 4">HEX PRIS-MGV</strain>
    </source>
</reference>
<dbReference type="PANTHER" id="PTHR34039">
    <property type="entry name" value="UPF0102 PROTEIN YRAN"/>
    <property type="match status" value="1"/>
</dbReference>
<protein>
    <recommendedName>
        <fullName evidence="2">UPF0102 protein DTL42_16560</fullName>
    </recommendedName>
</protein>
<dbReference type="NCBIfam" id="NF009150">
    <property type="entry name" value="PRK12497.1-3"/>
    <property type="match status" value="1"/>
</dbReference>
<accession>A0A368KNR0</accession>
<dbReference type="PANTHER" id="PTHR34039:SF1">
    <property type="entry name" value="UPF0102 PROTEIN YRAN"/>
    <property type="match status" value="1"/>
</dbReference>
<proteinExistence type="inferred from homology"/>
<dbReference type="InterPro" id="IPR011856">
    <property type="entry name" value="tRNA_endonuc-like_dom_sf"/>
</dbReference>
<comment type="caution">
    <text evidence="3">The sequence shown here is derived from an EMBL/GenBank/DDBJ whole genome shotgun (WGS) entry which is preliminary data.</text>
</comment>
<gene>
    <name evidence="3" type="ORF">DTL42_16560</name>
</gene>
<dbReference type="GO" id="GO:0003676">
    <property type="term" value="F:nucleic acid binding"/>
    <property type="evidence" value="ECO:0007669"/>
    <property type="project" value="InterPro"/>
</dbReference>
<name>A0A368KNR0_9BACT</name>
<dbReference type="Gene3D" id="3.40.1350.10">
    <property type="match status" value="1"/>
</dbReference>
<dbReference type="RefSeq" id="WP_114369952.1">
    <property type="nucleotide sequence ID" value="NZ_QPEX01000033.1"/>
</dbReference>
<dbReference type="InterPro" id="IPR011335">
    <property type="entry name" value="Restrct_endonuc-II-like"/>
</dbReference>
<dbReference type="AlphaFoldDB" id="A0A368KNR0"/>
<evidence type="ECO:0000313" key="4">
    <source>
        <dbReference type="Proteomes" id="UP000253562"/>
    </source>
</evidence>
<dbReference type="OrthoDB" id="9802516at2"/>
<organism evidence="3 4">
    <name type="scientific">Bremerella cremea</name>
    <dbReference type="NCBI Taxonomy" id="1031537"/>
    <lineage>
        <taxon>Bacteria</taxon>
        <taxon>Pseudomonadati</taxon>
        <taxon>Planctomycetota</taxon>
        <taxon>Planctomycetia</taxon>
        <taxon>Pirellulales</taxon>
        <taxon>Pirellulaceae</taxon>
        <taxon>Bremerella</taxon>
    </lineage>
</organism>
<dbReference type="SUPFAM" id="SSF52980">
    <property type="entry name" value="Restriction endonuclease-like"/>
    <property type="match status" value="1"/>
</dbReference>
<sequence length="140" mass="16239">MSWLSAWFRCWRKPQTLGQRGEAFAAHYLKKQGYTIVARQDRSRLGEIDLIAVQDRTIVFVEVKTRTAEEKGSPDEAVNRDKQQRLTRAALGYMRKHDLLGNCQARFDVISLVWPEGAKRPEVRHIENAFEPTGQFQMFS</sequence>
<dbReference type="Proteomes" id="UP000253562">
    <property type="component" value="Unassembled WGS sequence"/>
</dbReference>
<dbReference type="InterPro" id="IPR003509">
    <property type="entry name" value="UPF0102_YraN-like"/>
</dbReference>
<dbReference type="CDD" id="cd20736">
    <property type="entry name" value="PoNe_Nuclease"/>
    <property type="match status" value="1"/>
</dbReference>